<feature type="domain" description="PDZ" evidence="5">
    <location>
        <begin position="1"/>
        <end position="55"/>
    </location>
</feature>
<sequence>MESKVQPVVKIEKIFPGGAASTCEVLKAGFELASVDGVSLQGVTHQHAVDIIRKAFSNKAKDPMVRVSIYHPEFLQNCAPDAFMLFEPIFVMDIIFVYLTFIVF</sequence>
<dbReference type="PANTHER" id="PTHR23116">
    <property type="entry name" value="PDZ DOMAIN CONTAINING WHIRLIN AND HARMONIN-RELATED"/>
    <property type="match status" value="1"/>
</dbReference>
<dbReference type="GO" id="GO:0007605">
    <property type="term" value="P:sensory perception of sound"/>
    <property type="evidence" value="ECO:0007669"/>
    <property type="project" value="TreeGrafter"/>
</dbReference>
<reference evidence="6" key="1">
    <citation type="submission" date="2019-06" db="EMBL/GenBank/DDBJ databases">
        <authorList>
            <consortium name="Wellcome Sanger Institute Data Sharing"/>
        </authorList>
    </citation>
    <scope>NUCLEOTIDE SEQUENCE [LARGE SCALE GENOMIC DNA]</scope>
</reference>
<dbReference type="Gene3D" id="2.30.42.10">
    <property type="match status" value="1"/>
</dbReference>
<keyword evidence="4" id="KW-0812">Transmembrane</keyword>
<accession>A0A673ADE3</accession>
<reference evidence="6" key="3">
    <citation type="submission" date="2025-09" db="UniProtKB">
        <authorList>
            <consortium name="Ensembl"/>
        </authorList>
    </citation>
    <scope>IDENTIFICATION</scope>
</reference>
<keyword evidence="2" id="KW-0677">Repeat</keyword>
<dbReference type="InterPro" id="IPR051844">
    <property type="entry name" value="USH2_Complex_Protein"/>
</dbReference>
<keyword evidence="3" id="KW-0966">Cell projection</keyword>
<reference evidence="6" key="2">
    <citation type="submission" date="2025-08" db="UniProtKB">
        <authorList>
            <consortium name="Ensembl"/>
        </authorList>
    </citation>
    <scope>IDENTIFICATION</scope>
</reference>
<dbReference type="InterPro" id="IPR036034">
    <property type="entry name" value="PDZ_sf"/>
</dbReference>
<dbReference type="Proteomes" id="UP000472271">
    <property type="component" value="Chromosome 19"/>
</dbReference>
<keyword evidence="7" id="KW-1185">Reference proteome</keyword>
<dbReference type="PROSITE" id="PS50106">
    <property type="entry name" value="PDZ"/>
    <property type="match status" value="1"/>
</dbReference>
<dbReference type="SUPFAM" id="SSF50156">
    <property type="entry name" value="PDZ domain-like"/>
    <property type="match status" value="1"/>
</dbReference>
<evidence type="ECO:0000313" key="6">
    <source>
        <dbReference type="Ensembl" id="ENSSORP00005026778.1"/>
    </source>
</evidence>
<feature type="transmembrane region" description="Helical" evidence="4">
    <location>
        <begin position="82"/>
        <end position="103"/>
    </location>
</feature>
<keyword evidence="4" id="KW-1133">Transmembrane helix</keyword>
<dbReference type="GO" id="GO:0032426">
    <property type="term" value="C:stereocilium tip"/>
    <property type="evidence" value="ECO:0007669"/>
    <property type="project" value="TreeGrafter"/>
</dbReference>
<evidence type="ECO:0000313" key="7">
    <source>
        <dbReference type="Proteomes" id="UP000472271"/>
    </source>
</evidence>
<dbReference type="GO" id="GO:0005886">
    <property type="term" value="C:plasma membrane"/>
    <property type="evidence" value="ECO:0007669"/>
    <property type="project" value="TreeGrafter"/>
</dbReference>
<dbReference type="PANTHER" id="PTHR23116:SF29">
    <property type="entry name" value="PDZ DOMAIN-CONTAINING PROTEIN 7"/>
    <property type="match status" value="1"/>
</dbReference>
<comment type="subcellular location">
    <subcellularLocation>
        <location evidence="1">Cell projection</location>
    </subcellularLocation>
</comment>
<evidence type="ECO:0000259" key="5">
    <source>
        <dbReference type="PROSITE" id="PS50106"/>
    </source>
</evidence>
<dbReference type="AlphaFoldDB" id="A0A673ADE3"/>
<evidence type="ECO:0000256" key="1">
    <source>
        <dbReference type="ARBA" id="ARBA00004316"/>
    </source>
</evidence>
<dbReference type="GO" id="GO:0002142">
    <property type="term" value="C:stereocilia ankle link complex"/>
    <property type="evidence" value="ECO:0007669"/>
    <property type="project" value="TreeGrafter"/>
</dbReference>
<evidence type="ECO:0000256" key="2">
    <source>
        <dbReference type="ARBA" id="ARBA00022737"/>
    </source>
</evidence>
<protein>
    <recommendedName>
        <fullName evidence="5">PDZ domain-containing protein</fullName>
    </recommendedName>
</protein>
<dbReference type="Pfam" id="PF00595">
    <property type="entry name" value="PDZ"/>
    <property type="match status" value="1"/>
</dbReference>
<dbReference type="Ensembl" id="ENSSORT00005027561.1">
    <property type="protein sequence ID" value="ENSSORP00005026778.1"/>
    <property type="gene ID" value="ENSSORG00005012832.1"/>
</dbReference>
<dbReference type="InterPro" id="IPR001478">
    <property type="entry name" value="PDZ"/>
</dbReference>
<keyword evidence="4" id="KW-0472">Membrane</keyword>
<organism evidence="6 7">
    <name type="scientific">Sphaeramia orbicularis</name>
    <name type="common">orbiculate cardinalfish</name>
    <dbReference type="NCBI Taxonomy" id="375764"/>
    <lineage>
        <taxon>Eukaryota</taxon>
        <taxon>Metazoa</taxon>
        <taxon>Chordata</taxon>
        <taxon>Craniata</taxon>
        <taxon>Vertebrata</taxon>
        <taxon>Euteleostomi</taxon>
        <taxon>Actinopterygii</taxon>
        <taxon>Neopterygii</taxon>
        <taxon>Teleostei</taxon>
        <taxon>Neoteleostei</taxon>
        <taxon>Acanthomorphata</taxon>
        <taxon>Gobiaria</taxon>
        <taxon>Kurtiformes</taxon>
        <taxon>Apogonoidei</taxon>
        <taxon>Apogonidae</taxon>
        <taxon>Apogoninae</taxon>
        <taxon>Sphaeramia</taxon>
    </lineage>
</organism>
<name>A0A673ADE3_9TELE</name>
<dbReference type="InParanoid" id="A0A673ADE3"/>
<evidence type="ECO:0000256" key="3">
    <source>
        <dbReference type="ARBA" id="ARBA00023273"/>
    </source>
</evidence>
<dbReference type="GO" id="GO:0060088">
    <property type="term" value="P:auditory receptor cell stereocilium organization"/>
    <property type="evidence" value="ECO:0007669"/>
    <property type="project" value="TreeGrafter"/>
</dbReference>
<proteinExistence type="predicted"/>
<dbReference type="GO" id="GO:0005929">
    <property type="term" value="C:cilium"/>
    <property type="evidence" value="ECO:0007669"/>
    <property type="project" value="TreeGrafter"/>
</dbReference>
<evidence type="ECO:0000256" key="4">
    <source>
        <dbReference type="SAM" id="Phobius"/>
    </source>
</evidence>